<organism evidence="2">
    <name type="scientific">Anopheles aquasalis</name>
    <name type="common">Malaria mosquito</name>
    <dbReference type="NCBI Taxonomy" id="42839"/>
    <lineage>
        <taxon>Eukaryota</taxon>
        <taxon>Metazoa</taxon>
        <taxon>Ecdysozoa</taxon>
        <taxon>Arthropoda</taxon>
        <taxon>Hexapoda</taxon>
        <taxon>Insecta</taxon>
        <taxon>Pterygota</taxon>
        <taxon>Neoptera</taxon>
        <taxon>Endopterygota</taxon>
        <taxon>Diptera</taxon>
        <taxon>Nematocera</taxon>
        <taxon>Culicoidea</taxon>
        <taxon>Culicidae</taxon>
        <taxon>Anophelinae</taxon>
        <taxon>Anopheles</taxon>
    </lineage>
</organism>
<accession>T1DJZ5</accession>
<proteinExistence type="evidence at transcript level"/>
<feature type="non-terminal residue" evidence="2">
    <location>
        <position position="1"/>
    </location>
</feature>
<dbReference type="AlphaFoldDB" id="T1DJZ5"/>
<protein>
    <submittedName>
        <fullName evidence="2">Uncharacterized protein</fullName>
    </submittedName>
</protein>
<evidence type="ECO:0000256" key="1">
    <source>
        <dbReference type="SAM" id="Phobius"/>
    </source>
</evidence>
<feature type="transmembrane region" description="Helical" evidence="1">
    <location>
        <begin position="205"/>
        <end position="226"/>
    </location>
</feature>
<keyword evidence="1" id="KW-0472">Membrane</keyword>
<keyword evidence="1" id="KW-0812">Transmembrane</keyword>
<evidence type="ECO:0000313" key="2">
    <source>
        <dbReference type="EMBL" id="JAB00390.1"/>
    </source>
</evidence>
<feature type="transmembrane region" description="Helical" evidence="1">
    <location>
        <begin position="20"/>
        <end position="41"/>
    </location>
</feature>
<sequence>LLLMLRRASLRLVANRSRYRFWSNLFLLLVRYQAFHLVYLVNLRLERYVGPRSPRRCLHRRCMAVPSNAIILARFLFAQLLTDGRFLVTDTEDIGTAFRQLLQACLDGRTRCVHVLLGHLFNVLITLLHPTRIQQPDAHMFRHLGRRNLLTRDGRNEIVIGRGHNRFGDLLRLLWIVLLHDHLVVRWGRDRCRQCRLLSFTLSRLITGIGGLVHILYLRVVLLLLANQILHLGQLHLSIAFRTTTNLLIAIIIFRFDLHLNIMIFLVQPLLHQHPSTDLIRRCRRRKVPRFVRLIVNDLDHNEIVPIDLRIRDPFPLYLLLFPATLQLLMFHPIGPILDLLQHHVHTATARCTLDLQLVHQILRWHQNLRVLLQQLGKVLKERVLRTQEIKLAVALLPGSSDSSKKRRPFRATN</sequence>
<dbReference type="EMBL" id="GAMD01001201">
    <property type="protein sequence ID" value="JAB00390.1"/>
    <property type="molecule type" value="mRNA"/>
</dbReference>
<reference evidence="2" key="1">
    <citation type="submission" date="2013-07" db="EMBL/GenBank/DDBJ databases">
        <title>Transcriptome sequencing and developmental regulation of gene expression in Anopheles aquasalis.</title>
        <authorList>
            <consortium name="Brazilian Malaria Network (MCT/CNPq/MS/SCTIE/DECIT/PRONEX 555648/2009-5) and Research Network on Bioactive Molecules from Arthropod Vectors (NAP-MOBIARVE"/>
            <consortium name="University of Sao Paulo)"/>
            <person name="Marinotti O."/>
            <person name="Ribeiro J.M.C."/>
            <person name="Costa-da-Silva A.L."/>
            <person name="Silva M.C.P."/>
            <person name="Lopes A.R."/>
            <person name="Barros M.S."/>
            <person name="Sa-Nunes A."/>
            <person name="Konjin B.B."/>
            <person name="Carvalho E."/>
            <person name="Suesdek L."/>
            <person name="Silva-Neto M.A.C."/>
            <person name="Capurro M.L."/>
        </authorList>
    </citation>
    <scope>NUCLEOTIDE SEQUENCE</scope>
    <source>
        <tissue evidence="2">Whole body</tissue>
    </source>
</reference>
<name>T1DJZ5_ANOAQ</name>
<keyword evidence="1" id="KW-1133">Transmembrane helix</keyword>